<sequence>MTLPGRHGSRIGIALWRARPLLIAALASLALIGTLQVLAPPPPEQTTVVVAARGLPAGARLSTADLATTDLPIEAAPEGAFVTVQEALGARLAHPVPARGVLTQSGVMVQGTWGEVASHEAVVPVRLADPAVAALLPEAAELHLVAASGDGARTLTTEARLVARIEGETADPLVGSAGPTSPLLIVVIPADVVTLVLDASAGGALAVALGPSA</sequence>
<dbReference type="SMART" id="SM00858">
    <property type="entry name" value="SAF"/>
    <property type="match status" value="1"/>
</dbReference>
<dbReference type="InterPro" id="IPR013974">
    <property type="entry name" value="SAF"/>
</dbReference>
<evidence type="ECO:0000313" key="3">
    <source>
        <dbReference type="Proteomes" id="UP000224915"/>
    </source>
</evidence>
<reference evidence="2 3" key="1">
    <citation type="submission" date="2017-10" db="EMBL/GenBank/DDBJ databases">
        <title>Sequencing the genomes of 1000 actinobacteria strains.</title>
        <authorList>
            <person name="Klenk H.-P."/>
        </authorList>
    </citation>
    <scope>NUCLEOTIDE SEQUENCE [LARGE SCALE GENOMIC DNA]</scope>
    <source>
        <strain evidence="2 3">DSM 21801</strain>
    </source>
</reference>
<dbReference type="EMBL" id="PDJD01000001">
    <property type="protein sequence ID" value="PFG20499.1"/>
    <property type="molecule type" value="Genomic_DNA"/>
</dbReference>
<evidence type="ECO:0000313" key="2">
    <source>
        <dbReference type="EMBL" id="PFG20499.1"/>
    </source>
</evidence>
<name>A0A2A9D3S9_9MICO</name>
<keyword evidence="3" id="KW-1185">Reference proteome</keyword>
<organism evidence="2 3">
    <name type="scientific">Serinibacter salmoneus</name>
    <dbReference type="NCBI Taxonomy" id="556530"/>
    <lineage>
        <taxon>Bacteria</taxon>
        <taxon>Bacillati</taxon>
        <taxon>Actinomycetota</taxon>
        <taxon>Actinomycetes</taxon>
        <taxon>Micrococcales</taxon>
        <taxon>Beutenbergiaceae</taxon>
        <taxon>Serinibacter</taxon>
    </lineage>
</organism>
<evidence type="ECO:0000259" key="1">
    <source>
        <dbReference type="SMART" id="SM00858"/>
    </source>
</evidence>
<dbReference type="Proteomes" id="UP000224915">
    <property type="component" value="Unassembled WGS sequence"/>
</dbReference>
<accession>A0A2A9D3S9</accession>
<feature type="domain" description="SAF" evidence="1">
    <location>
        <begin position="46"/>
        <end position="108"/>
    </location>
</feature>
<dbReference type="OrthoDB" id="163768at2"/>
<comment type="caution">
    <text evidence="2">The sequence shown here is derived from an EMBL/GenBank/DDBJ whole genome shotgun (WGS) entry which is preliminary data.</text>
</comment>
<dbReference type="RefSeq" id="WP_098469462.1">
    <property type="nucleotide sequence ID" value="NZ_PDJD01000001.1"/>
</dbReference>
<gene>
    <name evidence="2" type="ORF">ATL40_2101</name>
</gene>
<dbReference type="CDD" id="cd11614">
    <property type="entry name" value="SAF_CpaB_FlgA_like"/>
    <property type="match status" value="1"/>
</dbReference>
<proteinExistence type="predicted"/>
<protein>
    <submittedName>
        <fullName evidence="2">SAF domain-containing protein</fullName>
    </submittedName>
</protein>
<dbReference type="Pfam" id="PF08666">
    <property type="entry name" value="SAF"/>
    <property type="match status" value="1"/>
</dbReference>
<dbReference type="AlphaFoldDB" id="A0A2A9D3S9"/>
<dbReference type="Gene3D" id="3.90.1210.10">
    <property type="entry name" value="Antifreeze-like/N-acetylneuraminic acid synthase C-terminal domain"/>
    <property type="match status" value="1"/>
</dbReference>